<sequence>MSEKSNTATDTTWLIAFVSMVTMAQEGCIIGILCNYSDRSTTLGHMIANALIKGRARLEEPGTKTM</sequence>
<keyword evidence="1" id="KW-1133">Transmembrane helix</keyword>
<accession>A0A7R9H522</accession>
<name>A0A7R9H522_TIMPO</name>
<evidence type="ECO:0000313" key="2">
    <source>
        <dbReference type="EMBL" id="CAD7409198.1"/>
    </source>
</evidence>
<keyword evidence="1" id="KW-0812">Transmembrane</keyword>
<gene>
    <name evidence="2" type="ORF">TPSB3V08_LOCUS6705</name>
</gene>
<keyword evidence="1" id="KW-0472">Membrane</keyword>
<dbReference type="EMBL" id="OD004043">
    <property type="protein sequence ID" value="CAD7409198.1"/>
    <property type="molecule type" value="Genomic_DNA"/>
</dbReference>
<proteinExistence type="predicted"/>
<protein>
    <submittedName>
        <fullName evidence="2">Uncharacterized protein</fullName>
    </submittedName>
</protein>
<feature type="transmembrane region" description="Helical" evidence="1">
    <location>
        <begin position="12"/>
        <end position="36"/>
    </location>
</feature>
<dbReference type="AlphaFoldDB" id="A0A7R9H522"/>
<organism evidence="2">
    <name type="scientific">Timema poppense</name>
    <name type="common">Walking stick</name>
    <dbReference type="NCBI Taxonomy" id="170557"/>
    <lineage>
        <taxon>Eukaryota</taxon>
        <taxon>Metazoa</taxon>
        <taxon>Ecdysozoa</taxon>
        <taxon>Arthropoda</taxon>
        <taxon>Hexapoda</taxon>
        <taxon>Insecta</taxon>
        <taxon>Pterygota</taxon>
        <taxon>Neoptera</taxon>
        <taxon>Polyneoptera</taxon>
        <taxon>Phasmatodea</taxon>
        <taxon>Timematodea</taxon>
        <taxon>Timematoidea</taxon>
        <taxon>Timematidae</taxon>
        <taxon>Timema</taxon>
    </lineage>
</organism>
<evidence type="ECO:0000256" key="1">
    <source>
        <dbReference type="SAM" id="Phobius"/>
    </source>
</evidence>
<reference evidence="2" key="1">
    <citation type="submission" date="2020-11" db="EMBL/GenBank/DDBJ databases">
        <authorList>
            <person name="Tran Van P."/>
        </authorList>
    </citation>
    <scope>NUCLEOTIDE SEQUENCE</scope>
</reference>